<accession>A0A183GB96</accession>
<name>A0A183GB96_HELPZ</name>
<organism evidence="1 2">
    <name type="scientific">Heligmosomoides polygyrus</name>
    <name type="common">Parasitic roundworm</name>
    <dbReference type="NCBI Taxonomy" id="6339"/>
    <lineage>
        <taxon>Eukaryota</taxon>
        <taxon>Metazoa</taxon>
        <taxon>Ecdysozoa</taxon>
        <taxon>Nematoda</taxon>
        <taxon>Chromadorea</taxon>
        <taxon>Rhabditida</taxon>
        <taxon>Rhabditina</taxon>
        <taxon>Rhabditomorpha</taxon>
        <taxon>Strongyloidea</taxon>
        <taxon>Heligmosomidae</taxon>
        <taxon>Heligmosomoides</taxon>
    </lineage>
</organism>
<evidence type="ECO:0000313" key="2">
    <source>
        <dbReference type="WBParaSite" id="HPBE_0001935401-mRNA-1"/>
    </source>
</evidence>
<dbReference type="WBParaSite" id="HPBE_0001935401-mRNA-1">
    <property type="protein sequence ID" value="HPBE_0001935401-mRNA-1"/>
    <property type="gene ID" value="HPBE_0001935401"/>
</dbReference>
<sequence length="123" mass="13496">LKNPFYAIDMPISYCDQPTGCGTRHASLDGIQMTVDANFAFLSKIPDQCGYIVFADGAIVKSDGDLSNRESTMSVVEKITSVSSTSIPPSTKFNQITVSYPDHFYTISQSGKYTFVVKRKVHA</sequence>
<dbReference type="Proteomes" id="UP000050761">
    <property type="component" value="Unassembled WGS sequence"/>
</dbReference>
<keyword evidence="1" id="KW-1185">Reference proteome</keyword>
<dbReference type="AlphaFoldDB" id="A0A183GB96"/>
<evidence type="ECO:0000313" key="1">
    <source>
        <dbReference type="Proteomes" id="UP000050761"/>
    </source>
</evidence>
<protein>
    <submittedName>
        <fullName evidence="2">Late endosomal/lysosomal adaptor and MAPK and MTOR activator 4</fullName>
    </submittedName>
</protein>
<reference evidence="2" key="1">
    <citation type="submission" date="2019-09" db="UniProtKB">
        <authorList>
            <consortium name="WormBaseParasite"/>
        </authorList>
    </citation>
    <scope>IDENTIFICATION</scope>
</reference>
<proteinExistence type="predicted"/>